<dbReference type="SUPFAM" id="SSF50998">
    <property type="entry name" value="Quinoprotein alcohol dehydrogenase-like"/>
    <property type="match status" value="1"/>
</dbReference>
<name>A0A9D1J6K1_9BACT</name>
<organism evidence="2 3">
    <name type="scientific">Candidatus Coprenecus avistercoris</name>
    <dbReference type="NCBI Taxonomy" id="2840730"/>
    <lineage>
        <taxon>Bacteria</taxon>
        <taxon>Pseudomonadati</taxon>
        <taxon>Bacteroidota</taxon>
        <taxon>Bacteroidia</taxon>
        <taxon>Bacteroidales</taxon>
        <taxon>Rikenellaceae</taxon>
        <taxon>Rikenellaceae incertae sedis</taxon>
        <taxon>Candidatus Coprenecus</taxon>
    </lineage>
</organism>
<reference evidence="2" key="1">
    <citation type="submission" date="2020-10" db="EMBL/GenBank/DDBJ databases">
        <authorList>
            <person name="Gilroy R."/>
        </authorList>
    </citation>
    <scope>NUCLEOTIDE SEQUENCE</scope>
    <source>
        <strain evidence="2">ChiHjej13B12-12457</strain>
    </source>
</reference>
<dbReference type="EMBL" id="DVHI01000025">
    <property type="protein sequence ID" value="HIR62214.1"/>
    <property type="molecule type" value="Genomic_DNA"/>
</dbReference>
<protein>
    <submittedName>
        <fullName evidence="2">6-bladed beta-propeller</fullName>
    </submittedName>
</protein>
<evidence type="ECO:0000313" key="2">
    <source>
        <dbReference type="EMBL" id="HIR62214.1"/>
    </source>
</evidence>
<dbReference type="AlphaFoldDB" id="A0A9D1J6K1"/>
<keyword evidence="1" id="KW-0732">Signal</keyword>
<dbReference type="Proteomes" id="UP000886744">
    <property type="component" value="Unassembled WGS sequence"/>
</dbReference>
<evidence type="ECO:0000313" key="3">
    <source>
        <dbReference type="Proteomes" id="UP000886744"/>
    </source>
</evidence>
<comment type="caution">
    <text evidence="2">The sequence shown here is derived from an EMBL/GenBank/DDBJ whole genome shotgun (WGS) entry which is preliminary data.</text>
</comment>
<sequence>MKSVKFFLAAAAVLLAASCGRGGLGEGGLVTFDYSQMTEGQDTLVFSDLAAEPEFIALDSDTLDAFTAAKVLITENYLVKDAQAILSKAPVRVFDRHTGKFICNVGHLGRGPGEYLNSSQTFVDEDGGKVWIMDAADRIKTYDLTSGKYLGTVPLAYKPMDEFGAGSASFMVDGRAGTLTVMAVPYEEDACPAIAWCQDLSGKILWEIPEVGMQRTRTPSNTLVGTSFNIDGALDVSFESSGNWPDTLYVLKGDVLRPVFTVNTRSLKSGSSLKSTLLPGKVLSTLTEMQEYMPRIIIGVPVANVLTDLKSGESVSYPTEILNDFLGGYQGGYSIQCGYLVQSIPAEEFLVAAPQALEQGTLTGSAAKRVRAILSDLQPTDNDVLMLARLKD</sequence>
<dbReference type="InterPro" id="IPR011047">
    <property type="entry name" value="Quinoprotein_ADH-like_sf"/>
</dbReference>
<evidence type="ECO:0000256" key="1">
    <source>
        <dbReference type="SAM" id="SignalP"/>
    </source>
</evidence>
<feature type="chain" id="PRO_5039154063" evidence="1">
    <location>
        <begin position="23"/>
        <end position="392"/>
    </location>
</feature>
<dbReference type="Pfam" id="PF17170">
    <property type="entry name" value="DUF5128"/>
    <property type="match status" value="1"/>
</dbReference>
<proteinExistence type="predicted"/>
<gene>
    <name evidence="2" type="ORF">IAC94_01650</name>
</gene>
<dbReference type="PROSITE" id="PS51257">
    <property type="entry name" value="PROKAR_LIPOPROTEIN"/>
    <property type="match status" value="1"/>
</dbReference>
<accession>A0A9D1J6K1</accession>
<reference evidence="2" key="2">
    <citation type="journal article" date="2021" name="PeerJ">
        <title>Extensive microbial diversity within the chicken gut microbiome revealed by metagenomics and culture.</title>
        <authorList>
            <person name="Gilroy R."/>
            <person name="Ravi A."/>
            <person name="Getino M."/>
            <person name="Pursley I."/>
            <person name="Horton D.L."/>
            <person name="Alikhan N.F."/>
            <person name="Baker D."/>
            <person name="Gharbi K."/>
            <person name="Hall N."/>
            <person name="Watson M."/>
            <person name="Adriaenssens E.M."/>
            <person name="Foster-Nyarko E."/>
            <person name="Jarju S."/>
            <person name="Secka A."/>
            <person name="Antonio M."/>
            <person name="Oren A."/>
            <person name="Chaudhuri R.R."/>
            <person name="La Ragione R."/>
            <person name="Hildebrand F."/>
            <person name="Pallen M.J."/>
        </authorList>
    </citation>
    <scope>NUCLEOTIDE SEQUENCE</scope>
    <source>
        <strain evidence="2">ChiHjej13B12-12457</strain>
    </source>
</reference>
<feature type="signal peptide" evidence="1">
    <location>
        <begin position="1"/>
        <end position="22"/>
    </location>
</feature>